<evidence type="ECO:0000256" key="4">
    <source>
        <dbReference type="ARBA" id="ARBA00022833"/>
    </source>
</evidence>
<dbReference type="GO" id="GO:0016491">
    <property type="term" value="F:oxidoreductase activity"/>
    <property type="evidence" value="ECO:0007669"/>
    <property type="project" value="UniProtKB-KW"/>
</dbReference>
<organism evidence="8 9">
    <name type="scientific">Candidatus Caccalectryoclostridium excrementigallinarum</name>
    <dbReference type="NCBI Taxonomy" id="2840710"/>
    <lineage>
        <taxon>Bacteria</taxon>
        <taxon>Bacillati</taxon>
        <taxon>Bacillota</taxon>
        <taxon>Clostridia</taxon>
        <taxon>Christensenellales</taxon>
        <taxon>Christensenellaceae</taxon>
        <taxon>Christensenellaceae incertae sedis</taxon>
        <taxon>Candidatus Caccalectryoclostridium</taxon>
    </lineage>
</organism>
<feature type="domain" description="Alcohol dehydrogenase-like N-terminal" evidence="7">
    <location>
        <begin position="27"/>
        <end position="110"/>
    </location>
</feature>
<evidence type="ECO:0000313" key="8">
    <source>
        <dbReference type="EMBL" id="HIU63252.1"/>
    </source>
</evidence>
<name>A0A9D1MNB9_9FIRM</name>
<dbReference type="SUPFAM" id="SSF50129">
    <property type="entry name" value="GroES-like"/>
    <property type="match status" value="1"/>
</dbReference>
<gene>
    <name evidence="8" type="ORF">IAB07_05755</name>
</gene>
<sequence>MNYWTFDGDNSARLIGDETENENSGCAKVKIIRSSIDNSDIFAYTRKKAVSIVPSSSAAGLISECPTGEFKSGQRVFLSCSGKSGSDGASGGYLRDYVNVSTDYIYELPDVIADNDIVFIDSIAKACNLIDKLEIKPAQTVIINGVSVINLIIAQLLRYHQALPIMIDSDDEKLGLAQDLGVDFIINSSQENVPYMVKSFTSGKMASALVVDLDILSDMDELPYCLAMGGKIALINANSALKCYKIDFINILNKELSIFGIKDGDGKVSMAINLLAMEKVKVSPLIGDVVGFSEVPQLMEKFKDGITFKMNIVKCNC</sequence>
<evidence type="ECO:0000259" key="6">
    <source>
        <dbReference type="Pfam" id="PF00107"/>
    </source>
</evidence>
<comment type="caution">
    <text evidence="8">The sequence shown here is derived from an EMBL/GenBank/DDBJ whole genome shotgun (WGS) entry which is preliminary data.</text>
</comment>
<dbReference type="Proteomes" id="UP000824145">
    <property type="component" value="Unassembled WGS sequence"/>
</dbReference>
<dbReference type="InterPro" id="IPR011032">
    <property type="entry name" value="GroES-like_sf"/>
</dbReference>
<evidence type="ECO:0000259" key="7">
    <source>
        <dbReference type="Pfam" id="PF08240"/>
    </source>
</evidence>
<dbReference type="AlphaFoldDB" id="A0A9D1MNB9"/>
<dbReference type="Gene3D" id="3.90.180.10">
    <property type="entry name" value="Medium-chain alcohol dehydrogenases, catalytic domain"/>
    <property type="match status" value="1"/>
</dbReference>
<protein>
    <submittedName>
        <fullName evidence="8">Zinc-binding dehydrogenase</fullName>
    </submittedName>
</protein>
<accession>A0A9D1MNB9</accession>
<keyword evidence="4" id="KW-0862">Zinc</keyword>
<evidence type="ECO:0000256" key="1">
    <source>
        <dbReference type="ARBA" id="ARBA00001947"/>
    </source>
</evidence>
<keyword evidence="5" id="KW-0560">Oxidoreductase</keyword>
<evidence type="ECO:0000313" key="9">
    <source>
        <dbReference type="Proteomes" id="UP000824145"/>
    </source>
</evidence>
<evidence type="ECO:0000256" key="5">
    <source>
        <dbReference type="ARBA" id="ARBA00023002"/>
    </source>
</evidence>
<comment type="cofactor">
    <cofactor evidence="1">
        <name>Zn(2+)</name>
        <dbReference type="ChEBI" id="CHEBI:29105"/>
    </cofactor>
</comment>
<dbReference type="Pfam" id="PF08240">
    <property type="entry name" value="ADH_N"/>
    <property type="match status" value="1"/>
</dbReference>
<comment type="similarity">
    <text evidence="2">Belongs to the zinc-containing alcohol dehydrogenase family.</text>
</comment>
<dbReference type="GO" id="GO:0046872">
    <property type="term" value="F:metal ion binding"/>
    <property type="evidence" value="ECO:0007669"/>
    <property type="project" value="UniProtKB-KW"/>
</dbReference>
<dbReference type="EMBL" id="DVNJ01000031">
    <property type="protein sequence ID" value="HIU63252.1"/>
    <property type="molecule type" value="Genomic_DNA"/>
</dbReference>
<evidence type="ECO:0000256" key="3">
    <source>
        <dbReference type="ARBA" id="ARBA00022723"/>
    </source>
</evidence>
<dbReference type="PANTHER" id="PTHR43350:SF19">
    <property type="entry name" value="D-GULOSIDE 3-DEHYDROGENASE"/>
    <property type="match status" value="1"/>
</dbReference>
<reference evidence="8" key="1">
    <citation type="submission" date="2020-10" db="EMBL/GenBank/DDBJ databases">
        <authorList>
            <person name="Gilroy R."/>
        </authorList>
    </citation>
    <scope>NUCLEOTIDE SEQUENCE</scope>
    <source>
        <strain evidence="8">9366</strain>
    </source>
</reference>
<reference evidence="8" key="2">
    <citation type="journal article" date="2021" name="PeerJ">
        <title>Extensive microbial diversity within the chicken gut microbiome revealed by metagenomics and culture.</title>
        <authorList>
            <person name="Gilroy R."/>
            <person name="Ravi A."/>
            <person name="Getino M."/>
            <person name="Pursley I."/>
            <person name="Horton D.L."/>
            <person name="Alikhan N.F."/>
            <person name="Baker D."/>
            <person name="Gharbi K."/>
            <person name="Hall N."/>
            <person name="Watson M."/>
            <person name="Adriaenssens E.M."/>
            <person name="Foster-Nyarko E."/>
            <person name="Jarju S."/>
            <person name="Secka A."/>
            <person name="Antonio M."/>
            <person name="Oren A."/>
            <person name="Chaudhuri R.R."/>
            <person name="La Ragione R."/>
            <person name="Hildebrand F."/>
            <person name="Pallen M.J."/>
        </authorList>
    </citation>
    <scope>NUCLEOTIDE SEQUENCE</scope>
    <source>
        <strain evidence="8">9366</strain>
    </source>
</reference>
<dbReference type="PANTHER" id="PTHR43350">
    <property type="entry name" value="NAD-DEPENDENT ALCOHOL DEHYDROGENASE"/>
    <property type="match status" value="1"/>
</dbReference>
<feature type="domain" description="Alcohol dehydrogenase-like C-terminal" evidence="6">
    <location>
        <begin position="151"/>
        <end position="264"/>
    </location>
</feature>
<dbReference type="Gene3D" id="3.40.50.720">
    <property type="entry name" value="NAD(P)-binding Rossmann-like Domain"/>
    <property type="match status" value="1"/>
</dbReference>
<keyword evidence="3" id="KW-0479">Metal-binding</keyword>
<evidence type="ECO:0000256" key="2">
    <source>
        <dbReference type="ARBA" id="ARBA00008072"/>
    </source>
</evidence>
<dbReference type="SUPFAM" id="SSF51735">
    <property type="entry name" value="NAD(P)-binding Rossmann-fold domains"/>
    <property type="match status" value="1"/>
</dbReference>
<dbReference type="InterPro" id="IPR013154">
    <property type="entry name" value="ADH-like_N"/>
</dbReference>
<dbReference type="Pfam" id="PF00107">
    <property type="entry name" value="ADH_zinc_N"/>
    <property type="match status" value="1"/>
</dbReference>
<dbReference type="InterPro" id="IPR036291">
    <property type="entry name" value="NAD(P)-bd_dom_sf"/>
</dbReference>
<dbReference type="InterPro" id="IPR013149">
    <property type="entry name" value="ADH-like_C"/>
</dbReference>
<proteinExistence type="inferred from homology"/>